<dbReference type="AlphaFoldDB" id="A0A5C5X256"/>
<evidence type="ECO:0008006" key="4">
    <source>
        <dbReference type="Google" id="ProtNLM"/>
    </source>
</evidence>
<sequence length="224" mass="24576" precursor="true">MRLLCFLTLLTLAPVWTETATAQNVGPMPTVLQGEITEIKEERKSKVLVVTDQNGETHEIRVTPKMQFEIRASGDHGFIREGAYVGADAILSNGSLYITKVSVLLPRKGLRPPRGMVVKAPAEAGQSQNAFKVLGQIKATQPNPEYPEFTMIALRVPGNYPAINLESGYEVTVVQTDPEFAEVGMKGELTGKMNRGKLLVNSLTLQRQEPFESAEIYGSDEADE</sequence>
<evidence type="ECO:0000313" key="3">
    <source>
        <dbReference type="Proteomes" id="UP000317243"/>
    </source>
</evidence>
<name>A0A5C5X256_9PLAN</name>
<keyword evidence="1" id="KW-0732">Signal</keyword>
<evidence type="ECO:0000313" key="2">
    <source>
        <dbReference type="EMBL" id="TWT57006.1"/>
    </source>
</evidence>
<accession>A0A5C5X256</accession>
<reference evidence="2 3" key="1">
    <citation type="submission" date="2019-02" db="EMBL/GenBank/DDBJ databases">
        <title>Deep-cultivation of Planctomycetes and their phenomic and genomic characterization uncovers novel biology.</title>
        <authorList>
            <person name="Wiegand S."/>
            <person name="Jogler M."/>
            <person name="Boedeker C."/>
            <person name="Pinto D."/>
            <person name="Vollmers J."/>
            <person name="Rivas-Marin E."/>
            <person name="Kohn T."/>
            <person name="Peeters S.H."/>
            <person name="Heuer A."/>
            <person name="Rast P."/>
            <person name="Oberbeckmann S."/>
            <person name="Bunk B."/>
            <person name="Jeske O."/>
            <person name="Meyerdierks A."/>
            <person name="Storesund J.E."/>
            <person name="Kallscheuer N."/>
            <person name="Luecker S."/>
            <person name="Lage O.M."/>
            <person name="Pohl T."/>
            <person name="Merkel B.J."/>
            <person name="Hornburger P."/>
            <person name="Mueller R.-W."/>
            <person name="Bruemmer F."/>
            <person name="Labrenz M."/>
            <person name="Spormann A.M."/>
            <person name="Op Den Camp H."/>
            <person name="Overmann J."/>
            <person name="Amann R."/>
            <person name="Jetten M.S.M."/>
            <person name="Mascher T."/>
            <person name="Medema M.H."/>
            <person name="Devos D.P."/>
            <person name="Kaster A.-K."/>
            <person name="Ovreas L."/>
            <person name="Rohde M."/>
            <person name="Galperin M.Y."/>
            <person name="Jogler C."/>
        </authorList>
    </citation>
    <scope>NUCLEOTIDE SEQUENCE [LARGE SCALE GENOMIC DNA]</scope>
    <source>
        <strain evidence="2 3">KOR42</strain>
    </source>
</reference>
<keyword evidence="3" id="KW-1185">Reference proteome</keyword>
<comment type="caution">
    <text evidence="2">The sequence shown here is derived from an EMBL/GenBank/DDBJ whole genome shotgun (WGS) entry which is preliminary data.</text>
</comment>
<dbReference type="OrthoDB" id="283540at2"/>
<proteinExistence type="predicted"/>
<evidence type="ECO:0000256" key="1">
    <source>
        <dbReference type="SAM" id="SignalP"/>
    </source>
</evidence>
<protein>
    <recommendedName>
        <fullName evidence="4">DUF5666 domain-containing protein</fullName>
    </recommendedName>
</protein>
<dbReference type="EMBL" id="SIHI01000001">
    <property type="protein sequence ID" value="TWT57006.1"/>
    <property type="molecule type" value="Genomic_DNA"/>
</dbReference>
<gene>
    <name evidence="2" type="ORF">KOR42_03630</name>
</gene>
<dbReference type="Proteomes" id="UP000317243">
    <property type="component" value="Unassembled WGS sequence"/>
</dbReference>
<feature type="signal peptide" evidence="1">
    <location>
        <begin position="1"/>
        <end position="22"/>
    </location>
</feature>
<dbReference type="RefSeq" id="WP_146506897.1">
    <property type="nucleotide sequence ID" value="NZ_SIHI01000001.1"/>
</dbReference>
<feature type="chain" id="PRO_5023036431" description="DUF5666 domain-containing protein" evidence="1">
    <location>
        <begin position="23"/>
        <end position="224"/>
    </location>
</feature>
<organism evidence="2 3">
    <name type="scientific">Thalassoglobus neptunius</name>
    <dbReference type="NCBI Taxonomy" id="1938619"/>
    <lineage>
        <taxon>Bacteria</taxon>
        <taxon>Pseudomonadati</taxon>
        <taxon>Planctomycetota</taxon>
        <taxon>Planctomycetia</taxon>
        <taxon>Planctomycetales</taxon>
        <taxon>Planctomycetaceae</taxon>
        <taxon>Thalassoglobus</taxon>
    </lineage>
</organism>